<keyword evidence="2 7" id="KW-1003">Cell membrane</keyword>
<keyword evidence="5 7" id="KW-1133">Transmembrane helix</keyword>
<evidence type="ECO:0000256" key="2">
    <source>
        <dbReference type="ARBA" id="ARBA00022475"/>
    </source>
</evidence>
<feature type="transmembrane region" description="Helical" evidence="7">
    <location>
        <begin position="180"/>
        <end position="200"/>
    </location>
</feature>
<comment type="caution">
    <text evidence="8">The sequence shown here is derived from an EMBL/GenBank/DDBJ whole genome shotgun (WGS) entry which is preliminary data.</text>
</comment>
<evidence type="ECO:0000313" key="9">
    <source>
        <dbReference type="Proteomes" id="UP001364472"/>
    </source>
</evidence>
<name>A0AAW9QTU2_9GAMM</name>
<dbReference type="HAMAP" id="MF_00672">
    <property type="entry name" value="UPF0761"/>
    <property type="match status" value="1"/>
</dbReference>
<organism evidence="8 9">
    <name type="scientific">Denitratimonas tolerans</name>
    <dbReference type="NCBI Taxonomy" id="1338420"/>
    <lineage>
        <taxon>Bacteria</taxon>
        <taxon>Pseudomonadati</taxon>
        <taxon>Pseudomonadota</taxon>
        <taxon>Gammaproteobacteria</taxon>
        <taxon>Lysobacterales</taxon>
        <taxon>Lysobacteraceae</taxon>
        <taxon>Denitratimonas</taxon>
    </lineage>
</organism>
<gene>
    <name evidence="8" type="ORF">WB794_01790</name>
</gene>
<proteinExistence type="inferred from homology"/>
<dbReference type="AlphaFoldDB" id="A0AAW9QTU2"/>
<comment type="similarity">
    <text evidence="7">Belongs to the UPF0761 family.</text>
</comment>
<evidence type="ECO:0000256" key="4">
    <source>
        <dbReference type="ARBA" id="ARBA00022692"/>
    </source>
</evidence>
<comment type="subcellular location">
    <subcellularLocation>
        <location evidence="1 7">Cell membrane</location>
        <topology evidence="1 7">Multi-pass membrane protein</topology>
    </subcellularLocation>
</comment>
<keyword evidence="9" id="KW-1185">Reference proteome</keyword>
<evidence type="ECO:0000256" key="7">
    <source>
        <dbReference type="HAMAP-Rule" id="MF_00672"/>
    </source>
</evidence>
<feature type="transmembrane region" description="Helical" evidence="7">
    <location>
        <begin position="77"/>
        <end position="97"/>
    </location>
</feature>
<feature type="transmembrane region" description="Helical" evidence="7">
    <location>
        <begin position="103"/>
        <end position="122"/>
    </location>
</feature>
<dbReference type="EMBL" id="JBBDHC010000002">
    <property type="protein sequence ID" value="MEJ1248412.1"/>
    <property type="molecule type" value="Genomic_DNA"/>
</dbReference>
<feature type="transmembrane region" description="Helical" evidence="7">
    <location>
        <begin position="240"/>
        <end position="266"/>
    </location>
</feature>
<evidence type="ECO:0000256" key="6">
    <source>
        <dbReference type="ARBA" id="ARBA00023136"/>
    </source>
</evidence>
<dbReference type="Pfam" id="PF03631">
    <property type="entry name" value="Virul_fac_BrkB"/>
    <property type="match status" value="1"/>
</dbReference>
<evidence type="ECO:0000256" key="1">
    <source>
        <dbReference type="ARBA" id="ARBA00004651"/>
    </source>
</evidence>
<dbReference type="GO" id="GO:0005886">
    <property type="term" value="C:plasma membrane"/>
    <property type="evidence" value="ECO:0007669"/>
    <property type="project" value="UniProtKB-SubCell"/>
</dbReference>
<sequence>MAGLPNLFGWIDPHRERVRSFLRFLARRFIEDRCFDSAATLAYATLFAAVPLAAVVFGIVSMFPIYENWVEDLTRFIFANFMPTAADSVASFLAEAAGNARTLSAVGAITVLLTALLTLSRIEDTFNRIWRVSAPRRALSRLLIYWAAMTLLPLLAVASFAVSSYLTSLPLLADEAQHGILLRVLPVGLELLTFTLAYRLIPNRTVVFRHTLIAGALATLLFELAKWGFALYLTRANYQALYGAIAVVPIFLIWLYVSWVVVLLGASLAASLSAFRYQPAQQRLPAGFELYGLLRLLGRFSQAQGTGSSLHTAHLQQLEPSISDDVLMHLLAALSEARVIQRLDDGGYALVRDLNHLPLAELYESAALRIPLTQAPLPDGGDASGRRAAAELEALRAPLRERMRRSVAQILNGLEE</sequence>
<feature type="transmembrane region" description="Helical" evidence="7">
    <location>
        <begin position="143"/>
        <end position="168"/>
    </location>
</feature>
<evidence type="ECO:0000313" key="8">
    <source>
        <dbReference type="EMBL" id="MEJ1248412.1"/>
    </source>
</evidence>
<feature type="transmembrane region" description="Helical" evidence="7">
    <location>
        <begin position="212"/>
        <end position="234"/>
    </location>
</feature>
<dbReference type="NCBIfam" id="TIGR00765">
    <property type="entry name" value="yihY_not_rbn"/>
    <property type="match status" value="1"/>
</dbReference>
<evidence type="ECO:0000256" key="5">
    <source>
        <dbReference type="ARBA" id="ARBA00022989"/>
    </source>
</evidence>
<keyword evidence="6 7" id="KW-0472">Membrane</keyword>
<protein>
    <recommendedName>
        <fullName evidence="7">UPF0761 membrane protein WB794_01790</fullName>
    </recommendedName>
</protein>
<accession>A0AAW9QTU2</accession>
<dbReference type="PANTHER" id="PTHR30213:SF0">
    <property type="entry name" value="UPF0761 MEMBRANE PROTEIN YIHY"/>
    <property type="match status" value="1"/>
</dbReference>
<evidence type="ECO:0000256" key="3">
    <source>
        <dbReference type="ARBA" id="ARBA00022519"/>
    </source>
</evidence>
<keyword evidence="3" id="KW-0997">Cell inner membrane</keyword>
<dbReference type="InterPro" id="IPR017039">
    <property type="entry name" value="Virul_fac_BrkB"/>
</dbReference>
<dbReference type="PANTHER" id="PTHR30213">
    <property type="entry name" value="INNER MEMBRANE PROTEIN YHJD"/>
    <property type="match status" value="1"/>
</dbReference>
<feature type="transmembrane region" description="Helical" evidence="7">
    <location>
        <begin position="41"/>
        <end position="65"/>
    </location>
</feature>
<dbReference type="InterPro" id="IPR023679">
    <property type="entry name" value="UPF0761_bac"/>
</dbReference>
<dbReference type="RefSeq" id="WP_337334130.1">
    <property type="nucleotide sequence ID" value="NZ_JBBDHC010000002.1"/>
</dbReference>
<dbReference type="Proteomes" id="UP001364472">
    <property type="component" value="Unassembled WGS sequence"/>
</dbReference>
<reference evidence="8 9" key="1">
    <citation type="journal article" date="2016" name="Antonie Van Leeuwenhoek">
        <title>Denitratimonas tolerans gen. nov., sp. nov., a denitrifying bacterium isolated from a bioreactor for tannery wastewater treatment.</title>
        <authorList>
            <person name="Han S.I."/>
            <person name="Kim J.O."/>
            <person name="Lee Y.R."/>
            <person name="Ekpeghere K.I."/>
            <person name="Koh S.C."/>
            <person name="Whang K.S."/>
        </authorList>
    </citation>
    <scope>NUCLEOTIDE SEQUENCE [LARGE SCALE GENOMIC DNA]</scope>
    <source>
        <strain evidence="8 9">KACC 17565</strain>
    </source>
</reference>
<keyword evidence="4 7" id="KW-0812">Transmembrane</keyword>